<comment type="caution">
    <text evidence="1">The sequence shown here is derived from an EMBL/GenBank/DDBJ whole genome shotgun (WGS) entry which is preliminary data.</text>
</comment>
<evidence type="ECO:0000313" key="2">
    <source>
        <dbReference type="Proteomes" id="UP000273828"/>
    </source>
</evidence>
<evidence type="ECO:0000313" key="1">
    <source>
        <dbReference type="EMBL" id="RQG91720.1"/>
    </source>
</evidence>
<name>A0A3N6M6K7_9EURY</name>
<organism evidence="1 2">
    <name type="scientific">Natrarchaeobius halalkaliphilus</name>
    <dbReference type="NCBI Taxonomy" id="1679091"/>
    <lineage>
        <taxon>Archaea</taxon>
        <taxon>Methanobacteriati</taxon>
        <taxon>Methanobacteriota</taxon>
        <taxon>Stenosarchaea group</taxon>
        <taxon>Halobacteria</taxon>
        <taxon>Halobacteriales</taxon>
        <taxon>Natrialbaceae</taxon>
        <taxon>Natrarchaeobius</taxon>
    </lineage>
</organism>
<dbReference type="RefSeq" id="WP_124177622.1">
    <property type="nucleotide sequence ID" value="NZ_REFY01000002.1"/>
</dbReference>
<evidence type="ECO:0008006" key="3">
    <source>
        <dbReference type="Google" id="ProtNLM"/>
    </source>
</evidence>
<dbReference type="EMBL" id="REFY01000002">
    <property type="protein sequence ID" value="RQG91720.1"/>
    <property type="molecule type" value="Genomic_DNA"/>
</dbReference>
<dbReference type="OrthoDB" id="45797at2157"/>
<proteinExistence type="predicted"/>
<reference evidence="1 2" key="1">
    <citation type="submission" date="2018-10" db="EMBL/GenBank/DDBJ databases">
        <title>Natrarchaeobius chitinivorans gen. nov., sp. nov., and Natrarchaeobius haloalkaliphilus sp. nov., alkaliphilic, chitin-utilizing haloarchaea from hypersaline alkaline lakes.</title>
        <authorList>
            <person name="Sorokin D.Y."/>
            <person name="Elcheninov A.G."/>
            <person name="Kostrikina N.A."/>
            <person name="Bale N.J."/>
            <person name="Sinninghe Damste J.S."/>
            <person name="Khijniak T.V."/>
            <person name="Kublanov I.V."/>
            <person name="Toshchakov S.V."/>
        </authorList>
    </citation>
    <scope>NUCLEOTIDE SEQUENCE [LARGE SCALE GENOMIC DNA]</scope>
    <source>
        <strain evidence="1 2">AArcht-Sl</strain>
    </source>
</reference>
<keyword evidence="2" id="KW-1185">Reference proteome</keyword>
<dbReference type="Proteomes" id="UP000273828">
    <property type="component" value="Unassembled WGS sequence"/>
</dbReference>
<dbReference type="AlphaFoldDB" id="A0A3N6M6K7"/>
<accession>A0A3N6M6K7</accession>
<sequence length="227" mass="24672">MNSVQSVLDRYAGGTPYERLTRQFLEFDRWSGDDPLLLVAETAVATTGQRSAGGRNADVSEFRDAFVATGRVDSFETLAGLESEDAGLSEVFAAARTRRVLLEVASVLSARPEADDLAALRGWAGEADQYRYDEDPIGSISGIGPSSFQYLRQLAGMDVAAPDATVSRFVDTVDTELESATLETTSPLLTIASCEWLAIVSAYSPIEIDRIAWWTFADEDERQVALS</sequence>
<protein>
    <recommendedName>
        <fullName evidence="3">DNA-3-methyladenine glycosylase 2 family protein</fullName>
    </recommendedName>
</protein>
<gene>
    <name evidence="1" type="ORF">EA462_05875</name>
</gene>